<name>A0A511X906_9PROT</name>
<organism evidence="4 5">
    <name type="scientific">Acetobacter nitrogenifigens DSM 23921 = NBRC 105050</name>
    <dbReference type="NCBI Taxonomy" id="1120919"/>
    <lineage>
        <taxon>Bacteria</taxon>
        <taxon>Pseudomonadati</taxon>
        <taxon>Pseudomonadota</taxon>
        <taxon>Alphaproteobacteria</taxon>
        <taxon>Acetobacterales</taxon>
        <taxon>Acetobacteraceae</taxon>
        <taxon>Acetobacter</taxon>
    </lineage>
</organism>
<dbReference type="STRING" id="1120919.GCA_000429165_01974"/>
<dbReference type="NCBIfam" id="NF009773">
    <property type="entry name" value="PRK13270.1"/>
    <property type="match status" value="1"/>
</dbReference>
<accession>A0A511X906</accession>
<dbReference type="AlphaFoldDB" id="A0A511X906"/>
<dbReference type="PRINTS" id="PR00744">
    <property type="entry name" value="GLHYDRLASE37"/>
</dbReference>
<dbReference type="GO" id="GO:0005993">
    <property type="term" value="P:trehalose catabolic process"/>
    <property type="evidence" value="ECO:0007669"/>
    <property type="project" value="TreeGrafter"/>
</dbReference>
<dbReference type="Proteomes" id="UP000321635">
    <property type="component" value="Unassembled WGS sequence"/>
</dbReference>
<comment type="caution">
    <text evidence="4">The sequence shown here is derived from an EMBL/GenBank/DDBJ whole genome shotgun (WGS) entry which is preliminary data.</text>
</comment>
<keyword evidence="5" id="KW-1185">Reference proteome</keyword>
<dbReference type="Gene3D" id="1.50.10.10">
    <property type="match status" value="1"/>
</dbReference>
<dbReference type="GO" id="GO:0004555">
    <property type="term" value="F:alpha,alpha-trehalase activity"/>
    <property type="evidence" value="ECO:0007669"/>
    <property type="project" value="InterPro"/>
</dbReference>
<protein>
    <recommendedName>
        <fullName evidence="6">Periplasmic trehalase</fullName>
    </recommendedName>
</protein>
<dbReference type="Pfam" id="PF01204">
    <property type="entry name" value="Trehalase"/>
    <property type="match status" value="1"/>
</dbReference>
<reference evidence="4 5" key="1">
    <citation type="submission" date="2019-07" db="EMBL/GenBank/DDBJ databases">
        <title>Whole genome shotgun sequence of Acetobacter nitrogenifigens NBRC 105050.</title>
        <authorList>
            <person name="Hosoyama A."/>
            <person name="Uohara A."/>
            <person name="Ohji S."/>
            <person name="Ichikawa N."/>
        </authorList>
    </citation>
    <scope>NUCLEOTIDE SEQUENCE [LARGE SCALE GENOMIC DNA]</scope>
    <source>
        <strain evidence="4 5">NBRC 105050</strain>
    </source>
</reference>
<dbReference type="PANTHER" id="PTHR23403">
    <property type="entry name" value="TREHALASE"/>
    <property type="match status" value="1"/>
</dbReference>
<proteinExistence type="predicted"/>
<feature type="region of interest" description="Disordered" evidence="3">
    <location>
        <begin position="51"/>
        <end position="153"/>
    </location>
</feature>
<keyword evidence="1" id="KW-0378">Hydrolase</keyword>
<dbReference type="PROSITE" id="PS00927">
    <property type="entry name" value="TREHALASE_1"/>
    <property type="match status" value="1"/>
</dbReference>
<evidence type="ECO:0000256" key="1">
    <source>
        <dbReference type="ARBA" id="ARBA00022801"/>
    </source>
</evidence>
<evidence type="ECO:0000256" key="2">
    <source>
        <dbReference type="ARBA" id="ARBA00023295"/>
    </source>
</evidence>
<sequence length="759" mass="83196">MTVRLFGRSVPSQTCVSPARIALRATLQACLLAGGVFALDATLGSVYANAAPTDDPSDARNASRADVSATPSTDFSQTQVAPDGTPRSSNGNDASGRLTPGNNPTTFTAPEIEPPMEQTREKDSATGDGPASAYPHLSSRGAPSSQNQPPSTQDDEVLLIHPTIIPAPQSTTHVDAQQDLRPPSIALDGLFAAIGQARIFTDAKAAADAYPNHPPSEILKAWREQRDEPGFDLKTFVATYFTTPEFTSAAYQRTPGENVRDYISGMWNVLTREPDRQIPWSSQLPLPKKYVVPGGRFSEIYYWDSYFTMIGLYEDGRIDLMRSTLEDLASLIDRYGHIPNGSRTYYLSRSQPAFFAIMLDLLAGHDGQVVYTRFLPELQREYDYWTDGASTLEPGHAWRHAVRLPDGTLMVRPWDDLDTPRDESYPEDIATAASTSRPSHEVWRDLRAGAETGWDYSARWLADHHTLSTIHTTDLVTIEMNCTVAHLAQTLAHAYELAGDQGKATRYGADAKARVTALRKYLWDPEREAFYDYDWKQGKRTDVLSAATAMPLFLHLATDEQAHAVAHTLRTKLLKVGGLVATDITSGQQWDAPNGWAPLQWMAVKGLNQYGEEALAEDIARRWMARVIGTYEKSGVLLEKYDVVAPEISPTGGAGGGEYPMQVGFGWTNGTLLGLMNRYPRNARQVLDRNPLSDQMSKAAETSGGVATETPSIKTEAKPTLKKVGTPEERAHAEMHPVAGVPPSHEARERLGDGPSSGP</sequence>
<dbReference type="PANTHER" id="PTHR23403:SF8">
    <property type="entry name" value="CYTOPLASMIC TREHALASE"/>
    <property type="match status" value="1"/>
</dbReference>
<dbReference type="PROSITE" id="PS00928">
    <property type="entry name" value="TREHALASE_2"/>
    <property type="match status" value="1"/>
</dbReference>
<feature type="compositionally biased region" description="Polar residues" evidence="3">
    <location>
        <begin position="69"/>
        <end position="93"/>
    </location>
</feature>
<dbReference type="NCBIfam" id="NF009774">
    <property type="entry name" value="PRK13271.1"/>
    <property type="match status" value="1"/>
</dbReference>
<dbReference type="EMBL" id="BJYF01000006">
    <property type="protein sequence ID" value="GEN59412.1"/>
    <property type="molecule type" value="Genomic_DNA"/>
</dbReference>
<feature type="compositionally biased region" description="Polar residues" evidence="3">
    <location>
        <begin position="141"/>
        <end position="152"/>
    </location>
</feature>
<evidence type="ECO:0000313" key="4">
    <source>
        <dbReference type="EMBL" id="GEN59412.1"/>
    </source>
</evidence>
<dbReference type="InterPro" id="IPR008928">
    <property type="entry name" value="6-hairpin_glycosidase_sf"/>
</dbReference>
<keyword evidence="2" id="KW-0326">Glycosidase</keyword>
<dbReference type="InterPro" id="IPR001661">
    <property type="entry name" value="Glyco_hydro_37"/>
</dbReference>
<feature type="compositionally biased region" description="Basic and acidic residues" evidence="3">
    <location>
        <begin position="715"/>
        <end position="735"/>
    </location>
</feature>
<gene>
    <name evidence="4" type="ORF">ANI02nite_12960</name>
</gene>
<feature type="region of interest" description="Disordered" evidence="3">
    <location>
        <begin position="695"/>
        <end position="759"/>
    </location>
</feature>
<dbReference type="InterPro" id="IPR012341">
    <property type="entry name" value="6hp_glycosidase-like_sf"/>
</dbReference>
<evidence type="ECO:0000313" key="5">
    <source>
        <dbReference type="Proteomes" id="UP000321635"/>
    </source>
</evidence>
<evidence type="ECO:0000256" key="3">
    <source>
        <dbReference type="SAM" id="MobiDB-lite"/>
    </source>
</evidence>
<dbReference type="InterPro" id="IPR018232">
    <property type="entry name" value="Glyco_hydro_37_CS"/>
</dbReference>
<evidence type="ECO:0008006" key="6">
    <source>
        <dbReference type="Google" id="ProtNLM"/>
    </source>
</evidence>
<dbReference type="SUPFAM" id="SSF48208">
    <property type="entry name" value="Six-hairpin glycosidases"/>
    <property type="match status" value="1"/>
</dbReference>